<evidence type="ECO:0000313" key="1">
    <source>
        <dbReference type="EMBL" id="KAJ8635522.1"/>
    </source>
</evidence>
<dbReference type="Proteomes" id="UP001234297">
    <property type="component" value="Chromosome 3"/>
</dbReference>
<protein>
    <submittedName>
        <fullName evidence="1">Uncharacterized protein</fullName>
    </submittedName>
</protein>
<reference evidence="1 2" key="1">
    <citation type="journal article" date="2022" name="Hortic Res">
        <title>A haplotype resolved chromosomal level avocado genome allows analysis of novel avocado genes.</title>
        <authorList>
            <person name="Nath O."/>
            <person name="Fletcher S.J."/>
            <person name="Hayward A."/>
            <person name="Shaw L.M."/>
            <person name="Masouleh A.K."/>
            <person name="Furtado A."/>
            <person name="Henry R.J."/>
            <person name="Mitter N."/>
        </authorList>
    </citation>
    <scope>NUCLEOTIDE SEQUENCE [LARGE SCALE GENOMIC DNA]</scope>
    <source>
        <strain evidence="2">cv. Hass</strain>
    </source>
</reference>
<gene>
    <name evidence="1" type="ORF">MRB53_009789</name>
</gene>
<accession>A0ACC2LR13</accession>
<evidence type="ECO:0000313" key="2">
    <source>
        <dbReference type="Proteomes" id="UP001234297"/>
    </source>
</evidence>
<keyword evidence="2" id="KW-1185">Reference proteome</keyword>
<proteinExistence type="predicted"/>
<dbReference type="EMBL" id="CM056811">
    <property type="protein sequence ID" value="KAJ8635522.1"/>
    <property type="molecule type" value="Genomic_DNA"/>
</dbReference>
<sequence length="85" mass="9737">MGRSCQLFRPLLLERVKVQFLFSRQVASNCLTVSGMFHLKGEILGCELARGKEFTFDHSDDWPNPNQNEICLVFVEDCDPEPYGI</sequence>
<organism evidence="1 2">
    <name type="scientific">Persea americana</name>
    <name type="common">Avocado</name>
    <dbReference type="NCBI Taxonomy" id="3435"/>
    <lineage>
        <taxon>Eukaryota</taxon>
        <taxon>Viridiplantae</taxon>
        <taxon>Streptophyta</taxon>
        <taxon>Embryophyta</taxon>
        <taxon>Tracheophyta</taxon>
        <taxon>Spermatophyta</taxon>
        <taxon>Magnoliopsida</taxon>
        <taxon>Magnoliidae</taxon>
        <taxon>Laurales</taxon>
        <taxon>Lauraceae</taxon>
        <taxon>Persea</taxon>
    </lineage>
</organism>
<name>A0ACC2LR13_PERAE</name>
<comment type="caution">
    <text evidence="1">The sequence shown here is derived from an EMBL/GenBank/DDBJ whole genome shotgun (WGS) entry which is preliminary data.</text>
</comment>